<keyword evidence="3" id="KW-1003">Cell membrane</keyword>
<dbReference type="GO" id="GO:0022857">
    <property type="term" value="F:transmembrane transporter activity"/>
    <property type="evidence" value="ECO:0007669"/>
    <property type="project" value="InterPro"/>
</dbReference>
<dbReference type="InterPro" id="IPR011701">
    <property type="entry name" value="MFS"/>
</dbReference>
<dbReference type="PANTHER" id="PTHR23517:SF2">
    <property type="entry name" value="MULTIDRUG RESISTANCE PROTEIN MDTH"/>
    <property type="match status" value="1"/>
</dbReference>
<reference evidence="9" key="1">
    <citation type="submission" date="2016-10" db="EMBL/GenBank/DDBJ databases">
        <authorList>
            <person name="Varghese N."/>
            <person name="Submissions S."/>
        </authorList>
    </citation>
    <scope>NUCLEOTIDE SEQUENCE [LARGE SCALE GENOMIC DNA]</scope>
    <source>
        <strain evidence="9">DSM 44437</strain>
    </source>
</reference>
<dbReference type="PANTHER" id="PTHR23517">
    <property type="entry name" value="RESISTANCE PROTEIN MDTM, PUTATIVE-RELATED-RELATED"/>
    <property type="match status" value="1"/>
</dbReference>
<feature type="transmembrane region" description="Helical" evidence="7">
    <location>
        <begin position="318"/>
        <end position="347"/>
    </location>
</feature>
<evidence type="ECO:0000256" key="4">
    <source>
        <dbReference type="ARBA" id="ARBA00022692"/>
    </source>
</evidence>
<dbReference type="STRING" id="65499.SAMN04488000_13617"/>
<keyword evidence="6 7" id="KW-0472">Membrane</keyword>
<feature type="transmembrane region" description="Helical" evidence="7">
    <location>
        <begin position="148"/>
        <end position="166"/>
    </location>
</feature>
<dbReference type="InterPro" id="IPR036259">
    <property type="entry name" value="MFS_trans_sf"/>
</dbReference>
<dbReference type="EMBL" id="FOFV01000036">
    <property type="protein sequence ID" value="SES45369.1"/>
    <property type="molecule type" value="Genomic_DNA"/>
</dbReference>
<dbReference type="Pfam" id="PF07690">
    <property type="entry name" value="MFS_1"/>
    <property type="match status" value="1"/>
</dbReference>
<feature type="transmembrane region" description="Helical" evidence="7">
    <location>
        <begin position="84"/>
        <end position="101"/>
    </location>
</feature>
<comment type="subcellular location">
    <subcellularLocation>
        <location evidence="1">Cell membrane</location>
        <topology evidence="1">Multi-pass membrane protein</topology>
    </subcellularLocation>
</comment>
<sequence>MARLNKSVLVDALSGKQERVLAVSLTILHLGTGLSYSLLALYLVRHVHLDPALYGVGMSVAAFLGLVSGPVVGHLADRVNGYRLYACLVWTMSAATAAVIVSGPWLALALLSVLTICGRGGAAVLGAIVGRTVPAERRVRYRAVVKSLTNAAMVAGLGLGALVLLVDSKVAFQIGFAAEAVTLVVVGLLVWLSAPRRTRVLVEPAAGKTKAGPSRFGVLRDRRFAVLVVLNCVLTVSESLLTIALPLWVSTRMQVPLWVVSVAMVIYTGGVVLLQVPASRKVSDLASSSRAGRRGGVLLALAAVMFPLAALAHDGPLAVAAVVVLALALVGGEVLYSAGSWGLVYGIAPEEKLGQYQGVYNVGWDVAMLVGPVLFALLASGRSVLGWVVLAAVFLVAALLLVPVSTMRSAPGRTAVMT</sequence>
<feature type="transmembrane region" description="Helical" evidence="7">
    <location>
        <begin position="384"/>
        <end position="404"/>
    </location>
</feature>
<feature type="transmembrane region" description="Helical" evidence="7">
    <location>
        <begin position="172"/>
        <end position="192"/>
    </location>
</feature>
<dbReference type="SUPFAM" id="SSF103473">
    <property type="entry name" value="MFS general substrate transporter"/>
    <property type="match status" value="1"/>
</dbReference>
<evidence type="ECO:0000313" key="9">
    <source>
        <dbReference type="Proteomes" id="UP000199503"/>
    </source>
</evidence>
<dbReference type="GO" id="GO:0005886">
    <property type="term" value="C:plasma membrane"/>
    <property type="evidence" value="ECO:0007669"/>
    <property type="project" value="UniProtKB-SubCell"/>
</dbReference>
<accession>A0A1H9XH30</accession>
<feature type="transmembrane region" description="Helical" evidence="7">
    <location>
        <begin position="20"/>
        <end position="45"/>
    </location>
</feature>
<feature type="transmembrane region" description="Helical" evidence="7">
    <location>
        <begin position="255"/>
        <end position="274"/>
    </location>
</feature>
<organism evidence="8 9">
    <name type="scientific">Lentzea albida</name>
    <dbReference type="NCBI Taxonomy" id="65499"/>
    <lineage>
        <taxon>Bacteria</taxon>
        <taxon>Bacillati</taxon>
        <taxon>Actinomycetota</taxon>
        <taxon>Actinomycetes</taxon>
        <taxon>Pseudonocardiales</taxon>
        <taxon>Pseudonocardiaceae</taxon>
        <taxon>Lentzea</taxon>
    </lineage>
</organism>
<keyword evidence="5 7" id="KW-1133">Transmembrane helix</keyword>
<feature type="transmembrane region" description="Helical" evidence="7">
    <location>
        <begin position="295"/>
        <end position="312"/>
    </location>
</feature>
<dbReference type="OrthoDB" id="6803299at2"/>
<dbReference type="AlphaFoldDB" id="A0A1H9XH30"/>
<dbReference type="Proteomes" id="UP000199503">
    <property type="component" value="Unassembled WGS sequence"/>
</dbReference>
<feature type="transmembrane region" description="Helical" evidence="7">
    <location>
        <begin position="51"/>
        <end position="72"/>
    </location>
</feature>
<feature type="transmembrane region" description="Helical" evidence="7">
    <location>
        <begin position="359"/>
        <end position="378"/>
    </location>
</feature>
<evidence type="ECO:0000256" key="5">
    <source>
        <dbReference type="ARBA" id="ARBA00022989"/>
    </source>
</evidence>
<dbReference type="InterPro" id="IPR050171">
    <property type="entry name" value="MFS_Transporters"/>
</dbReference>
<gene>
    <name evidence="8" type="ORF">SAMN04488000_13617</name>
</gene>
<evidence type="ECO:0000256" key="7">
    <source>
        <dbReference type="SAM" id="Phobius"/>
    </source>
</evidence>
<keyword evidence="4 7" id="KW-0812">Transmembrane</keyword>
<feature type="transmembrane region" description="Helical" evidence="7">
    <location>
        <begin position="224"/>
        <end position="249"/>
    </location>
</feature>
<dbReference type="RefSeq" id="WP_089928307.1">
    <property type="nucleotide sequence ID" value="NZ_FOFV01000036.1"/>
</dbReference>
<evidence type="ECO:0000256" key="2">
    <source>
        <dbReference type="ARBA" id="ARBA00022448"/>
    </source>
</evidence>
<evidence type="ECO:0000256" key="6">
    <source>
        <dbReference type="ARBA" id="ARBA00023136"/>
    </source>
</evidence>
<feature type="transmembrane region" description="Helical" evidence="7">
    <location>
        <begin position="107"/>
        <end position="128"/>
    </location>
</feature>
<keyword evidence="2" id="KW-0813">Transport</keyword>
<name>A0A1H9XH30_9PSEU</name>
<dbReference type="Gene3D" id="1.20.1250.20">
    <property type="entry name" value="MFS general substrate transporter like domains"/>
    <property type="match status" value="1"/>
</dbReference>
<protein>
    <submittedName>
        <fullName evidence="8">Predicted arabinose efflux permease, MFS family</fullName>
    </submittedName>
</protein>
<evidence type="ECO:0000256" key="1">
    <source>
        <dbReference type="ARBA" id="ARBA00004651"/>
    </source>
</evidence>
<proteinExistence type="predicted"/>
<keyword evidence="9" id="KW-1185">Reference proteome</keyword>
<evidence type="ECO:0000256" key="3">
    <source>
        <dbReference type="ARBA" id="ARBA00022475"/>
    </source>
</evidence>
<evidence type="ECO:0000313" key="8">
    <source>
        <dbReference type="EMBL" id="SES45369.1"/>
    </source>
</evidence>